<dbReference type="AlphaFoldDB" id="A0A446CB90"/>
<name>A0A446CB90_9BURK</name>
<protein>
    <recommendedName>
        <fullName evidence="4">Peptidoglycan peptidase</fullName>
    </recommendedName>
</protein>
<dbReference type="SUPFAM" id="SSF54001">
    <property type="entry name" value="Cysteine proteinases"/>
    <property type="match status" value="1"/>
</dbReference>
<dbReference type="Gene3D" id="3.90.1720.10">
    <property type="entry name" value="endopeptidase domain like (from Nostoc punctiforme)"/>
    <property type="match status" value="1"/>
</dbReference>
<keyword evidence="1" id="KW-0732">Signal</keyword>
<dbReference type="EMBL" id="UFQB01000006">
    <property type="protein sequence ID" value="SSW65100.1"/>
    <property type="molecule type" value="Genomic_DNA"/>
</dbReference>
<dbReference type="Pfam" id="PF05708">
    <property type="entry name" value="Peptidase_C92"/>
    <property type="match status" value="1"/>
</dbReference>
<dbReference type="InterPro" id="IPR024453">
    <property type="entry name" value="Peptidase_C92"/>
</dbReference>
<evidence type="ECO:0000313" key="3">
    <source>
        <dbReference type="Proteomes" id="UP000289184"/>
    </source>
</evidence>
<dbReference type="Proteomes" id="UP000289184">
    <property type="component" value="Unassembled WGS sequence"/>
</dbReference>
<feature type="signal peptide" evidence="1">
    <location>
        <begin position="1"/>
        <end position="24"/>
    </location>
</feature>
<reference evidence="2 3" key="1">
    <citation type="submission" date="2018-07" db="EMBL/GenBank/DDBJ databases">
        <authorList>
            <person name="Peeters C."/>
        </authorList>
    </citation>
    <scope>NUCLEOTIDE SEQUENCE [LARGE SCALE GENOMIC DNA]</scope>
    <source>
        <strain evidence="2 3">LMG 3411</strain>
    </source>
</reference>
<dbReference type="OrthoDB" id="195541at2"/>
<dbReference type="InterPro" id="IPR038765">
    <property type="entry name" value="Papain-like_cys_pep_sf"/>
</dbReference>
<dbReference type="RefSeq" id="WP_129527209.1">
    <property type="nucleotide sequence ID" value="NZ_UFQB01000006.1"/>
</dbReference>
<accession>A0A446CB90</accession>
<feature type="chain" id="PRO_5019183061" description="Peptidoglycan peptidase" evidence="1">
    <location>
        <begin position="25"/>
        <end position="205"/>
    </location>
</feature>
<evidence type="ECO:0000256" key="1">
    <source>
        <dbReference type="SAM" id="SignalP"/>
    </source>
</evidence>
<keyword evidence="3" id="KW-1185">Reference proteome</keyword>
<evidence type="ECO:0000313" key="2">
    <source>
        <dbReference type="EMBL" id="SSW65100.1"/>
    </source>
</evidence>
<proteinExistence type="predicted"/>
<gene>
    <name evidence="2" type="ORF">AGI3411_01985</name>
</gene>
<dbReference type="NCBIfam" id="NF007458">
    <property type="entry name" value="PRK10030.1"/>
    <property type="match status" value="1"/>
</dbReference>
<sequence length="205" mass="22197">MTPLAWTRAAAAAALSMLSLAASAAPAVQTGDLVFQQSRSAQSLAIQQATHSPYSHMGMIVMRQGRPYVLEAAAQVGYTPLAQWAAQGERGHYVVKRLRDTARLTPAAREQLAAAGAAFAGKPYDLVFAWSDEKIYCSELVWKIYQRALGVEIGATAPLKQFDLRSSAVRAKMQERYGADIPWDEPIISPAAMFDSALLLTVGEQ</sequence>
<organism evidence="2 3">
    <name type="scientific">Achromobacter agilis</name>
    <dbReference type="NCBI Taxonomy" id="1353888"/>
    <lineage>
        <taxon>Bacteria</taxon>
        <taxon>Pseudomonadati</taxon>
        <taxon>Pseudomonadota</taxon>
        <taxon>Betaproteobacteria</taxon>
        <taxon>Burkholderiales</taxon>
        <taxon>Alcaligenaceae</taxon>
        <taxon>Achromobacter</taxon>
    </lineage>
</organism>
<evidence type="ECO:0008006" key="4">
    <source>
        <dbReference type="Google" id="ProtNLM"/>
    </source>
</evidence>